<evidence type="ECO:0000256" key="2">
    <source>
        <dbReference type="ARBA" id="ARBA00022840"/>
    </source>
</evidence>
<name>A0ABQ6MYI5_9STRA</name>
<reference evidence="7 8" key="1">
    <citation type="journal article" date="2023" name="Commun. Biol.">
        <title>Genome analysis of Parmales, the sister group of diatoms, reveals the evolutionary specialization of diatoms from phago-mixotrophs to photoautotrophs.</title>
        <authorList>
            <person name="Ban H."/>
            <person name="Sato S."/>
            <person name="Yoshikawa S."/>
            <person name="Yamada K."/>
            <person name="Nakamura Y."/>
            <person name="Ichinomiya M."/>
            <person name="Sato N."/>
            <person name="Blanc-Mathieu R."/>
            <person name="Endo H."/>
            <person name="Kuwata A."/>
            <person name="Ogata H."/>
        </authorList>
    </citation>
    <scope>NUCLEOTIDE SEQUENCE [LARGE SCALE GENOMIC DNA]</scope>
</reference>
<dbReference type="SMART" id="SM00382">
    <property type="entry name" value="AAA"/>
    <property type="match status" value="1"/>
</dbReference>
<dbReference type="InterPro" id="IPR003593">
    <property type="entry name" value="AAA+_ATPase"/>
</dbReference>
<evidence type="ECO:0000313" key="8">
    <source>
        <dbReference type="Proteomes" id="UP001165060"/>
    </source>
</evidence>
<dbReference type="InterPro" id="IPR001208">
    <property type="entry name" value="MCM_dom"/>
</dbReference>
<dbReference type="Pfam" id="PF17855">
    <property type="entry name" value="MCM_lid"/>
    <property type="match status" value="1"/>
</dbReference>
<dbReference type="PANTHER" id="PTHR11630">
    <property type="entry name" value="DNA REPLICATION LICENSING FACTOR MCM FAMILY MEMBER"/>
    <property type="match status" value="1"/>
</dbReference>
<dbReference type="SMART" id="SM00350">
    <property type="entry name" value="MCM"/>
    <property type="match status" value="1"/>
</dbReference>
<proteinExistence type="inferred from homology"/>
<feature type="region of interest" description="Disordered" evidence="5">
    <location>
        <begin position="78"/>
        <end position="126"/>
    </location>
</feature>
<dbReference type="InterPro" id="IPR041562">
    <property type="entry name" value="MCM_lid"/>
</dbReference>
<evidence type="ECO:0000256" key="5">
    <source>
        <dbReference type="SAM" id="MobiDB-lite"/>
    </source>
</evidence>
<feature type="compositionally biased region" description="Pro residues" evidence="5">
    <location>
        <begin position="113"/>
        <end position="124"/>
    </location>
</feature>
<dbReference type="InterPro" id="IPR031327">
    <property type="entry name" value="MCM"/>
</dbReference>
<dbReference type="Gene3D" id="3.40.50.300">
    <property type="entry name" value="P-loop containing nucleotide triphosphate hydrolases"/>
    <property type="match status" value="1"/>
</dbReference>
<feature type="compositionally biased region" description="Low complexity" evidence="5">
    <location>
        <begin position="456"/>
        <end position="471"/>
    </location>
</feature>
<gene>
    <name evidence="7" type="ORF">TeGR_g6417</name>
</gene>
<feature type="compositionally biased region" description="Gly residues" evidence="5">
    <location>
        <begin position="535"/>
        <end position="552"/>
    </location>
</feature>
<organism evidence="7 8">
    <name type="scientific">Tetraparma gracilis</name>
    <dbReference type="NCBI Taxonomy" id="2962635"/>
    <lineage>
        <taxon>Eukaryota</taxon>
        <taxon>Sar</taxon>
        <taxon>Stramenopiles</taxon>
        <taxon>Ochrophyta</taxon>
        <taxon>Bolidophyceae</taxon>
        <taxon>Parmales</taxon>
        <taxon>Triparmaceae</taxon>
        <taxon>Tetraparma</taxon>
    </lineage>
</organism>
<sequence>MVLSANCINVNNSSATMDLNINQTDDLTASFVDFWKSAVAGGHPVASRNLIVKSFCPKLYGMMAVKLGLLLTLIGGVGDEENPPPPDPNNPHPSSASASSASSHSTSASQTTVPPPGSSEPPPSSAKRRAQCHCLMVGDPGTGKSQLLRFAKALSPRSVMTTGVGTTSAGLTCSAVKDGNSWSLEAGALVLADRGVCCIDEFGCITKKDLTSIHEAMEQQCLSVAKAGLVCKLNSRATVIATTNPKGSYDQTTSLRHNTGIDDPLLSRFDLIFLMLDSHSMERDGNIVDHILNAAIKGADKEEERMAEEASQHTSTLPDMDTPWSLQMLRSYIAIVKDRFRPVLSQAAVTILSGHYSYCRRLNQTGNPTTVRLLESLIRLSQAHARLMWRSVVTDEDACAAVMVMETTFNVAGGMFFPQQTNDLWQEPMESEFPPPEAADWTFNDVGGSTFFHSSQQYQQQYTTQNTQQSQPAQDSEAVAAFRRSTQGYTPASPPLPFSPSSSRRGHTNNANPSLATRDTPKLAGFPIASPPLGTAGGGALDIGELGEGGPPRGDKLAKKSKRKKDKKEKKAKKAKGGE</sequence>
<dbReference type="Pfam" id="PF00493">
    <property type="entry name" value="MCM"/>
    <property type="match status" value="1"/>
</dbReference>
<comment type="caution">
    <text evidence="7">The sequence shown here is derived from an EMBL/GenBank/DDBJ whole genome shotgun (WGS) entry which is preliminary data.</text>
</comment>
<accession>A0ABQ6MYI5</accession>
<evidence type="ECO:0000259" key="6">
    <source>
        <dbReference type="PROSITE" id="PS50051"/>
    </source>
</evidence>
<dbReference type="PANTHER" id="PTHR11630:SF48">
    <property type="entry name" value="DNA HELICASE MCM9"/>
    <property type="match status" value="1"/>
</dbReference>
<comment type="similarity">
    <text evidence="4">Belongs to the MCM family.</text>
</comment>
<keyword evidence="3 4" id="KW-0238">DNA-binding</keyword>
<keyword evidence="8" id="KW-1185">Reference proteome</keyword>
<feature type="region of interest" description="Disordered" evidence="5">
    <location>
        <begin position="456"/>
        <end position="579"/>
    </location>
</feature>
<feature type="compositionally biased region" description="Basic residues" evidence="5">
    <location>
        <begin position="559"/>
        <end position="579"/>
    </location>
</feature>
<evidence type="ECO:0000256" key="4">
    <source>
        <dbReference type="RuleBase" id="RU004070"/>
    </source>
</evidence>
<evidence type="ECO:0000256" key="1">
    <source>
        <dbReference type="ARBA" id="ARBA00022741"/>
    </source>
</evidence>
<dbReference type="PRINTS" id="PR01657">
    <property type="entry name" value="MCMFAMILY"/>
</dbReference>
<feature type="compositionally biased region" description="Low complexity" evidence="5">
    <location>
        <begin position="92"/>
        <end position="109"/>
    </location>
</feature>
<evidence type="ECO:0000256" key="3">
    <source>
        <dbReference type="ARBA" id="ARBA00023125"/>
    </source>
</evidence>
<dbReference type="InterPro" id="IPR027417">
    <property type="entry name" value="P-loop_NTPase"/>
</dbReference>
<dbReference type="EMBL" id="BRYB01000684">
    <property type="protein sequence ID" value="GMI35330.1"/>
    <property type="molecule type" value="Genomic_DNA"/>
</dbReference>
<dbReference type="PROSITE" id="PS50051">
    <property type="entry name" value="MCM_2"/>
    <property type="match status" value="1"/>
</dbReference>
<dbReference type="Proteomes" id="UP001165060">
    <property type="component" value="Unassembled WGS sequence"/>
</dbReference>
<evidence type="ECO:0000313" key="7">
    <source>
        <dbReference type="EMBL" id="GMI35330.1"/>
    </source>
</evidence>
<protein>
    <recommendedName>
        <fullName evidence="6">MCM C-terminal AAA(+) ATPase domain-containing protein</fullName>
    </recommendedName>
</protein>
<feature type="compositionally biased region" description="Polar residues" evidence="5">
    <location>
        <begin position="508"/>
        <end position="517"/>
    </location>
</feature>
<keyword evidence="1 4" id="KW-0547">Nucleotide-binding</keyword>
<feature type="domain" description="MCM C-terminal AAA(+) ATPase" evidence="6">
    <location>
        <begin position="47"/>
        <end position="291"/>
    </location>
</feature>
<dbReference type="SUPFAM" id="SSF52540">
    <property type="entry name" value="P-loop containing nucleoside triphosphate hydrolases"/>
    <property type="match status" value="1"/>
</dbReference>
<keyword evidence="2 4" id="KW-0067">ATP-binding</keyword>